<gene>
    <name evidence="2" type="ORF">WOLCODRAFT_140093</name>
</gene>
<keyword evidence="1" id="KW-0812">Transmembrane</keyword>
<dbReference type="EMBL" id="KB467854">
    <property type="protein sequence ID" value="PCH35809.1"/>
    <property type="molecule type" value="Genomic_DNA"/>
</dbReference>
<name>A0A2H3JAN5_WOLCO</name>
<keyword evidence="3" id="KW-1185">Reference proteome</keyword>
<keyword evidence="1" id="KW-0472">Membrane</keyword>
<evidence type="ECO:0008006" key="4">
    <source>
        <dbReference type="Google" id="ProtNLM"/>
    </source>
</evidence>
<sequence>MGDGYNSNAKLHQFAAAGQSSEDSALRQAILQVVQIWLNRLSLVSGIASFFASIDSLLFSLASTATHLGDPESTWSATDKLTTASFAGALIFHVCSAILAFVASFVLVKLQLVDANDQEAKVEVVVPGEQHENTALRDAKLRVPSANGHQPTSATSVADDVPVPVIPSHDTNKAVEDVMGRVSVQCAHPLSFLSLPAVRLSRNPPVAGSSTPADALLDPPIELLSRCHALAVWMSVLGFILGVIGILAYAWVATPLAVSVFSTVCLGVCFLTGIIAVW</sequence>
<proteinExistence type="predicted"/>
<reference evidence="2 3" key="1">
    <citation type="journal article" date="2012" name="Science">
        <title>The Paleozoic origin of enzymatic lignin decomposition reconstructed from 31 fungal genomes.</title>
        <authorList>
            <person name="Floudas D."/>
            <person name="Binder M."/>
            <person name="Riley R."/>
            <person name="Barry K."/>
            <person name="Blanchette R.A."/>
            <person name="Henrissat B."/>
            <person name="Martinez A.T."/>
            <person name="Otillar R."/>
            <person name="Spatafora J.W."/>
            <person name="Yadav J.S."/>
            <person name="Aerts A."/>
            <person name="Benoit I."/>
            <person name="Boyd A."/>
            <person name="Carlson A."/>
            <person name="Copeland A."/>
            <person name="Coutinho P.M."/>
            <person name="de Vries R.P."/>
            <person name="Ferreira P."/>
            <person name="Findley K."/>
            <person name="Foster B."/>
            <person name="Gaskell J."/>
            <person name="Glotzer D."/>
            <person name="Gorecki P."/>
            <person name="Heitman J."/>
            <person name="Hesse C."/>
            <person name="Hori C."/>
            <person name="Igarashi K."/>
            <person name="Jurgens J.A."/>
            <person name="Kallen N."/>
            <person name="Kersten P."/>
            <person name="Kohler A."/>
            <person name="Kuees U."/>
            <person name="Kumar T.K.A."/>
            <person name="Kuo A."/>
            <person name="LaButti K."/>
            <person name="Larrondo L.F."/>
            <person name="Lindquist E."/>
            <person name="Ling A."/>
            <person name="Lombard V."/>
            <person name="Lucas S."/>
            <person name="Lundell T."/>
            <person name="Martin R."/>
            <person name="McLaughlin D.J."/>
            <person name="Morgenstern I."/>
            <person name="Morin E."/>
            <person name="Murat C."/>
            <person name="Nagy L.G."/>
            <person name="Nolan M."/>
            <person name="Ohm R.A."/>
            <person name="Patyshakuliyeva A."/>
            <person name="Rokas A."/>
            <person name="Ruiz-Duenas F.J."/>
            <person name="Sabat G."/>
            <person name="Salamov A."/>
            <person name="Samejima M."/>
            <person name="Schmutz J."/>
            <person name="Slot J.C."/>
            <person name="St John F."/>
            <person name="Stenlid J."/>
            <person name="Sun H."/>
            <person name="Sun S."/>
            <person name="Syed K."/>
            <person name="Tsang A."/>
            <person name="Wiebenga A."/>
            <person name="Young D."/>
            <person name="Pisabarro A."/>
            <person name="Eastwood D.C."/>
            <person name="Martin F."/>
            <person name="Cullen D."/>
            <person name="Grigoriev I.V."/>
            <person name="Hibbett D.S."/>
        </authorList>
    </citation>
    <scope>NUCLEOTIDE SEQUENCE [LARGE SCALE GENOMIC DNA]</scope>
    <source>
        <strain evidence="2 3">MD-104</strain>
    </source>
</reference>
<dbReference type="Proteomes" id="UP000218811">
    <property type="component" value="Unassembled WGS sequence"/>
</dbReference>
<feature type="transmembrane region" description="Helical" evidence="1">
    <location>
        <begin position="83"/>
        <end position="108"/>
    </location>
</feature>
<feature type="transmembrane region" description="Helical" evidence="1">
    <location>
        <begin position="258"/>
        <end position="277"/>
    </location>
</feature>
<feature type="transmembrane region" description="Helical" evidence="1">
    <location>
        <begin position="41"/>
        <end position="63"/>
    </location>
</feature>
<evidence type="ECO:0000256" key="1">
    <source>
        <dbReference type="SAM" id="Phobius"/>
    </source>
</evidence>
<keyword evidence="1" id="KW-1133">Transmembrane helix</keyword>
<evidence type="ECO:0000313" key="3">
    <source>
        <dbReference type="Proteomes" id="UP000218811"/>
    </source>
</evidence>
<protein>
    <recommendedName>
        <fullName evidence="4">Transmembrane protein</fullName>
    </recommendedName>
</protein>
<evidence type="ECO:0000313" key="2">
    <source>
        <dbReference type="EMBL" id="PCH35809.1"/>
    </source>
</evidence>
<accession>A0A2H3JAN5</accession>
<feature type="transmembrane region" description="Helical" evidence="1">
    <location>
        <begin position="230"/>
        <end position="252"/>
    </location>
</feature>
<dbReference type="OrthoDB" id="2653987at2759"/>
<dbReference type="AlphaFoldDB" id="A0A2H3JAN5"/>
<organism evidence="2 3">
    <name type="scientific">Wolfiporia cocos (strain MD-104)</name>
    <name type="common">Brown rot fungus</name>
    <dbReference type="NCBI Taxonomy" id="742152"/>
    <lineage>
        <taxon>Eukaryota</taxon>
        <taxon>Fungi</taxon>
        <taxon>Dikarya</taxon>
        <taxon>Basidiomycota</taxon>
        <taxon>Agaricomycotina</taxon>
        <taxon>Agaricomycetes</taxon>
        <taxon>Polyporales</taxon>
        <taxon>Phaeolaceae</taxon>
        <taxon>Wolfiporia</taxon>
    </lineage>
</organism>
<dbReference type="OMA" id="FHVCSAI"/>